<dbReference type="EMBL" id="UYJE01002025">
    <property type="protein sequence ID" value="VDI07202.1"/>
    <property type="molecule type" value="Genomic_DNA"/>
</dbReference>
<evidence type="ECO:0000313" key="2">
    <source>
        <dbReference type="Proteomes" id="UP000596742"/>
    </source>
</evidence>
<dbReference type="AlphaFoldDB" id="A0A8B6CPS7"/>
<name>A0A8B6CPS7_MYTGA</name>
<reference evidence="1" key="1">
    <citation type="submission" date="2018-11" db="EMBL/GenBank/DDBJ databases">
        <authorList>
            <person name="Alioto T."/>
            <person name="Alioto T."/>
        </authorList>
    </citation>
    <scope>NUCLEOTIDE SEQUENCE</scope>
</reference>
<dbReference type="OrthoDB" id="6140830at2759"/>
<sequence>MIFVDLYVRNKRLIILNEDGTHDRNINLTKKPFDIAVIDNNKIGLSFPWSKRNRIRIIDITNNKSEPDIFLKNKCYGISYDKGRLFVVVKTEGILIMDLSGNISACLPIESIGIFYVHVKNDRIYCSDECNDTVQCYDMEGGSIWTFNDSNLESPRSIS</sequence>
<evidence type="ECO:0000313" key="1">
    <source>
        <dbReference type="EMBL" id="VDI07202.1"/>
    </source>
</evidence>
<dbReference type="Proteomes" id="UP000596742">
    <property type="component" value="Unassembled WGS sequence"/>
</dbReference>
<dbReference type="Gene3D" id="2.120.10.30">
    <property type="entry name" value="TolB, C-terminal domain"/>
    <property type="match status" value="1"/>
</dbReference>
<dbReference type="SUPFAM" id="SSF63825">
    <property type="entry name" value="YWTD domain"/>
    <property type="match status" value="1"/>
</dbReference>
<proteinExistence type="predicted"/>
<protein>
    <submittedName>
        <fullName evidence="1">Uncharacterized protein</fullName>
    </submittedName>
</protein>
<organism evidence="1 2">
    <name type="scientific">Mytilus galloprovincialis</name>
    <name type="common">Mediterranean mussel</name>
    <dbReference type="NCBI Taxonomy" id="29158"/>
    <lineage>
        <taxon>Eukaryota</taxon>
        <taxon>Metazoa</taxon>
        <taxon>Spiralia</taxon>
        <taxon>Lophotrochozoa</taxon>
        <taxon>Mollusca</taxon>
        <taxon>Bivalvia</taxon>
        <taxon>Autobranchia</taxon>
        <taxon>Pteriomorphia</taxon>
        <taxon>Mytilida</taxon>
        <taxon>Mytiloidea</taxon>
        <taxon>Mytilidae</taxon>
        <taxon>Mytilinae</taxon>
        <taxon>Mytilus</taxon>
    </lineage>
</organism>
<comment type="caution">
    <text evidence="1">The sequence shown here is derived from an EMBL/GenBank/DDBJ whole genome shotgun (WGS) entry which is preliminary data.</text>
</comment>
<dbReference type="InterPro" id="IPR011042">
    <property type="entry name" value="6-blade_b-propeller_TolB-like"/>
</dbReference>
<gene>
    <name evidence="1" type="ORF">MGAL_10B002510</name>
</gene>
<accession>A0A8B6CPS7</accession>
<keyword evidence="2" id="KW-1185">Reference proteome</keyword>